<accession>A0A8R7PKQ7</accession>
<protein>
    <recommendedName>
        <fullName evidence="2">Integrase catalytic domain-containing protein</fullName>
    </recommendedName>
</protein>
<evidence type="ECO:0000259" key="2">
    <source>
        <dbReference type="PROSITE" id="PS50994"/>
    </source>
</evidence>
<feature type="domain" description="Integrase catalytic" evidence="2">
    <location>
        <begin position="418"/>
        <end position="492"/>
    </location>
</feature>
<dbReference type="EnsemblPlants" id="TuG1812G0200005611.01.T01">
    <property type="protein sequence ID" value="TuG1812G0200005611.01.T01.cds299197"/>
    <property type="gene ID" value="TuG1812G0200005611.01"/>
</dbReference>
<dbReference type="InterPro" id="IPR025724">
    <property type="entry name" value="GAG-pre-integrase_dom"/>
</dbReference>
<dbReference type="Pfam" id="PF13976">
    <property type="entry name" value="gag_pre-integrs"/>
    <property type="match status" value="1"/>
</dbReference>
<sequence length="492" mass="54448">MVQIANCTAASVAWTAITEIFISQTQAAIVNTRIALSTTKKGNSTVAKYLGCMKALGDEMAAIGKPLTDDDMVSYILVGLDFDYISFVSSVCARTVPIKPNELYSWLISFESRLAIFEGNSSSSHSSANAASRGGHGFTRGGHGRNEGGRGHACGRGNGGNGGRGNGNGHGGRGHAGGGGRDDLPEVFCQIYKKPNHTAIECYRRFDIAFTKEKSASVVANSSYGVDTNWYVDTGATDHITGELDKLTMRERYNGHDQVNMPNGSGMKITHVGQAYVRTPTRNLHLKDVLYSPKAMKNLVSAHRLSQDNHVFLETHPRFFFIKDKATRSTLLQGRCRVGLYPLSSASLHSGRQAFGATKISPSRWHTRLGHPSLQIVQHVLRQNKIPFSNQDLNKEGVCDACQKGKSHQLRYPLSSSTSNAPLELIFSDVWGPARDSINKKNYYVSFIDDYSKFTWIFVLKHRSEVFIVFHEFQALLERLFDRKIITMQTDW</sequence>
<evidence type="ECO:0000256" key="1">
    <source>
        <dbReference type="SAM" id="MobiDB-lite"/>
    </source>
</evidence>
<reference evidence="4" key="1">
    <citation type="journal article" date="2013" name="Nature">
        <title>Draft genome of the wheat A-genome progenitor Triticum urartu.</title>
        <authorList>
            <person name="Ling H.Q."/>
            <person name="Zhao S."/>
            <person name="Liu D."/>
            <person name="Wang J."/>
            <person name="Sun H."/>
            <person name="Zhang C."/>
            <person name="Fan H."/>
            <person name="Li D."/>
            <person name="Dong L."/>
            <person name="Tao Y."/>
            <person name="Gao C."/>
            <person name="Wu H."/>
            <person name="Li Y."/>
            <person name="Cui Y."/>
            <person name="Guo X."/>
            <person name="Zheng S."/>
            <person name="Wang B."/>
            <person name="Yu K."/>
            <person name="Liang Q."/>
            <person name="Yang W."/>
            <person name="Lou X."/>
            <person name="Chen J."/>
            <person name="Feng M."/>
            <person name="Jian J."/>
            <person name="Zhang X."/>
            <person name="Luo G."/>
            <person name="Jiang Y."/>
            <person name="Liu J."/>
            <person name="Wang Z."/>
            <person name="Sha Y."/>
            <person name="Zhang B."/>
            <person name="Wu H."/>
            <person name="Tang D."/>
            <person name="Shen Q."/>
            <person name="Xue P."/>
            <person name="Zou S."/>
            <person name="Wang X."/>
            <person name="Liu X."/>
            <person name="Wang F."/>
            <person name="Yang Y."/>
            <person name="An X."/>
            <person name="Dong Z."/>
            <person name="Zhang K."/>
            <person name="Zhang X."/>
            <person name="Luo M.C."/>
            <person name="Dvorak J."/>
            <person name="Tong Y."/>
            <person name="Wang J."/>
            <person name="Yang H."/>
            <person name="Li Z."/>
            <person name="Wang D."/>
            <person name="Zhang A."/>
            <person name="Wang J."/>
        </authorList>
    </citation>
    <scope>NUCLEOTIDE SEQUENCE</scope>
    <source>
        <strain evidence="4">cv. G1812</strain>
    </source>
</reference>
<reference evidence="3" key="2">
    <citation type="submission" date="2018-03" db="EMBL/GenBank/DDBJ databases">
        <title>The Triticum urartu genome reveals the dynamic nature of wheat genome evolution.</title>
        <authorList>
            <person name="Ling H."/>
            <person name="Ma B."/>
            <person name="Shi X."/>
            <person name="Liu H."/>
            <person name="Dong L."/>
            <person name="Sun H."/>
            <person name="Cao Y."/>
            <person name="Gao Q."/>
            <person name="Zheng S."/>
            <person name="Li Y."/>
            <person name="Yu Y."/>
            <person name="Du H."/>
            <person name="Qi M."/>
            <person name="Li Y."/>
            <person name="Yu H."/>
            <person name="Cui Y."/>
            <person name="Wang N."/>
            <person name="Chen C."/>
            <person name="Wu H."/>
            <person name="Zhao Y."/>
            <person name="Zhang J."/>
            <person name="Li Y."/>
            <person name="Zhou W."/>
            <person name="Zhang B."/>
            <person name="Hu W."/>
            <person name="Eijk M."/>
            <person name="Tang J."/>
            <person name="Witsenboer H."/>
            <person name="Zhao S."/>
            <person name="Li Z."/>
            <person name="Zhang A."/>
            <person name="Wang D."/>
            <person name="Liang C."/>
        </authorList>
    </citation>
    <scope>NUCLEOTIDE SEQUENCE [LARGE SCALE GENOMIC DNA]</scope>
    <source>
        <strain evidence="3">cv. G1812</strain>
    </source>
</reference>
<dbReference type="Pfam" id="PF22936">
    <property type="entry name" value="Pol_BBD"/>
    <property type="match status" value="1"/>
</dbReference>
<dbReference type="GO" id="GO:0015074">
    <property type="term" value="P:DNA integration"/>
    <property type="evidence" value="ECO:0007669"/>
    <property type="project" value="InterPro"/>
</dbReference>
<keyword evidence="4" id="KW-1185">Reference proteome</keyword>
<organism evidence="3 4">
    <name type="scientific">Triticum urartu</name>
    <name type="common">Red wild einkorn</name>
    <name type="synonym">Crithodium urartu</name>
    <dbReference type="NCBI Taxonomy" id="4572"/>
    <lineage>
        <taxon>Eukaryota</taxon>
        <taxon>Viridiplantae</taxon>
        <taxon>Streptophyta</taxon>
        <taxon>Embryophyta</taxon>
        <taxon>Tracheophyta</taxon>
        <taxon>Spermatophyta</taxon>
        <taxon>Magnoliopsida</taxon>
        <taxon>Liliopsida</taxon>
        <taxon>Poales</taxon>
        <taxon>Poaceae</taxon>
        <taxon>BOP clade</taxon>
        <taxon>Pooideae</taxon>
        <taxon>Triticodae</taxon>
        <taxon>Triticeae</taxon>
        <taxon>Triticinae</taxon>
        <taxon>Triticum</taxon>
    </lineage>
</organism>
<dbReference type="GO" id="GO:0003676">
    <property type="term" value="F:nucleic acid binding"/>
    <property type="evidence" value="ECO:0007669"/>
    <property type="project" value="InterPro"/>
</dbReference>
<dbReference type="Proteomes" id="UP000015106">
    <property type="component" value="Chromosome 2"/>
</dbReference>
<dbReference type="InterPro" id="IPR012337">
    <property type="entry name" value="RNaseH-like_sf"/>
</dbReference>
<dbReference type="PROSITE" id="PS50994">
    <property type="entry name" value="INTEGRASE"/>
    <property type="match status" value="1"/>
</dbReference>
<feature type="region of interest" description="Disordered" evidence="1">
    <location>
        <begin position="125"/>
        <end position="179"/>
    </location>
</feature>
<dbReference type="Pfam" id="PF14223">
    <property type="entry name" value="Retrotran_gag_2"/>
    <property type="match status" value="1"/>
</dbReference>
<dbReference type="Gene3D" id="3.30.420.10">
    <property type="entry name" value="Ribonuclease H-like superfamily/Ribonuclease H"/>
    <property type="match status" value="1"/>
</dbReference>
<dbReference type="AlphaFoldDB" id="A0A8R7PKQ7"/>
<dbReference type="InterPro" id="IPR054722">
    <property type="entry name" value="PolX-like_BBD"/>
</dbReference>
<dbReference type="InterPro" id="IPR036397">
    <property type="entry name" value="RNaseH_sf"/>
</dbReference>
<dbReference type="PANTHER" id="PTHR47481">
    <property type="match status" value="1"/>
</dbReference>
<dbReference type="SUPFAM" id="SSF53098">
    <property type="entry name" value="Ribonuclease H-like"/>
    <property type="match status" value="1"/>
</dbReference>
<dbReference type="Gramene" id="TuG1812G0200005611.01.T01">
    <property type="protein sequence ID" value="TuG1812G0200005611.01.T01.cds299197"/>
    <property type="gene ID" value="TuG1812G0200005611.01"/>
</dbReference>
<dbReference type="PANTHER" id="PTHR47481:SF31">
    <property type="entry name" value="OS01G0873500 PROTEIN"/>
    <property type="match status" value="1"/>
</dbReference>
<feature type="compositionally biased region" description="Gly residues" evidence="1">
    <location>
        <begin position="151"/>
        <end position="179"/>
    </location>
</feature>
<name>A0A8R7PKQ7_TRIUA</name>
<evidence type="ECO:0000313" key="3">
    <source>
        <dbReference type="EnsemblPlants" id="TuG1812G0200005611.01.T01.cds299197"/>
    </source>
</evidence>
<dbReference type="InterPro" id="IPR001584">
    <property type="entry name" value="Integrase_cat-core"/>
</dbReference>
<proteinExistence type="predicted"/>
<reference evidence="3" key="3">
    <citation type="submission" date="2022-06" db="UniProtKB">
        <authorList>
            <consortium name="EnsemblPlants"/>
        </authorList>
    </citation>
    <scope>IDENTIFICATION</scope>
</reference>
<evidence type="ECO:0000313" key="4">
    <source>
        <dbReference type="Proteomes" id="UP000015106"/>
    </source>
</evidence>